<name>A0A6J1DWG9_MOMCH</name>
<protein>
    <submittedName>
        <fullName evidence="6">Cysteine proteinase inhibitor 5-like</fullName>
    </submittedName>
</protein>
<evidence type="ECO:0000256" key="3">
    <source>
        <dbReference type="SAM" id="MobiDB-lite"/>
    </source>
</evidence>
<dbReference type="Gene3D" id="3.10.450.10">
    <property type="match status" value="1"/>
</dbReference>
<feature type="domain" description="Cystatin" evidence="4">
    <location>
        <begin position="32"/>
        <end position="117"/>
    </location>
</feature>
<feature type="compositionally biased region" description="Low complexity" evidence="3">
    <location>
        <begin position="1"/>
        <end position="19"/>
    </location>
</feature>
<evidence type="ECO:0000256" key="2">
    <source>
        <dbReference type="ARBA" id="ARBA00022704"/>
    </source>
</evidence>
<gene>
    <name evidence="6" type="primary">LOC111023773</name>
</gene>
<dbReference type="KEGG" id="mcha:111023773"/>
<dbReference type="PANTHER" id="PTHR47364:SF2">
    <property type="entry name" value="CYSTEINE PROTEINASE INHIBITOR 5"/>
    <property type="match status" value="1"/>
</dbReference>
<keyword evidence="2" id="KW-0789">Thiol protease inhibitor</keyword>
<organism evidence="5 6">
    <name type="scientific">Momordica charantia</name>
    <name type="common">Bitter gourd</name>
    <name type="synonym">Balsam pear</name>
    <dbReference type="NCBI Taxonomy" id="3673"/>
    <lineage>
        <taxon>Eukaryota</taxon>
        <taxon>Viridiplantae</taxon>
        <taxon>Streptophyta</taxon>
        <taxon>Embryophyta</taxon>
        <taxon>Tracheophyta</taxon>
        <taxon>Spermatophyta</taxon>
        <taxon>Magnoliopsida</taxon>
        <taxon>eudicotyledons</taxon>
        <taxon>Gunneridae</taxon>
        <taxon>Pentapetalae</taxon>
        <taxon>rosids</taxon>
        <taxon>fabids</taxon>
        <taxon>Cucurbitales</taxon>
        <taxon>Cucurbitaceae</taxon>
        <taxon>Momordiceae</taxon>
        <taxon>Momordica</taxon>
    </lineage>
</organism>
<dbReference type="CDD" id="cd00042">
    <property type="entry name" value="CY"/>
    <property type="match status" value="1"/>
</dbReference>
<dbReference type="OrthoDB" id="2016588at2759"/>
<evidence type="ECO:0000259" key="4">
    <source>
        <dbReference type="Pfam" id="PF16845"/>
    </source>
</evidence>
<accession>A0A6J1DWG9</accession>
<dbReference type="GO" id="GO:0004869">
    <property type="term" value="F:cysteine-type endopeptidase inhibitor activity"/>
    <property type="evidence" value="ECO:0007669"/>
    <property type="project" value="UniProtKB-KW"/>
</dbReference>
<dbReference type="SUPFAM" id="SSF54403">
    <property type="entry name" value="Cystatin/monellin"/>
    <property type="match status" value="1"/>
</dbReference>
<evidence type="ECO:0000256" key="1">
    <source>
        <dbReference type="ARBA" id="ARBA00022690"/>
    </source>
</evidence>
<dbReference type="Proteomes" id="UP000504603">
    <property type="component" value="Unplaced"/>
</dbReference>
<dbReference type="InterPro" id="IPR000010">
    <property type="entry name" value="Cystatin_dom"/>
</dbReference>
<dbReference type="RefSeq" id="XP_022156941.1">
    <property type="nucleotide sequence ID" value="XM_022301249.1"/>
</dbReference>
<dbReference type="Pfam" id="PF16845">
    <property type="entry name" value="SQAPI"/>
    <property type="match status" value="1"/>
</dbReference>
<proteinExistence type="predicted"/>
<sequence>MVAAAALTPSPTSTPVAAAEPHSHKLGDYETIKDVNDPFIHEIGRYACIEYNRIHRNDSKFTPHVYENVVEGKEAVVAGTNYKLVLKITINKQSHNYEVIVYDRPWDSHRELTSFRPLLQH</sequence>
<evidence type="ECO:0000313" key="6">
    <source>
        <dbReference type="RefSeq" id="XP_022156941.1"/>
    </source>
</evidence>
<reference evidence="6" key="1">
    <citation type="submission" date="2025-08" db="UniProtKB">
        <authorList>
            <consortium name="RefSeq"/>
        </authorList>
    </citation>
    <scope>IDENTIFICATION</scope>
    <source>
        <strain evidence="6">OHB3-1</strain>
    </source>
</reference>
<feature type="region of interest" description="Disordered" evidence="3">
    <location>
        <begin position="1"/>
        <end position="23"/>
    </location>
</feature>
<keyword evidence="5" id="KW-1185">Reference proteome</keyword>
<dbReference type="PANTHER" id="PTHR47364">
    <property type="entry name" value="CYSTEINE PROTEINASE INHIBITOR 5"/>
    <property type="match status" value="1"/>
</dbReference>
<dbReference type="InterPro" id="IPR046350">
    <property type="entry name" value="Cystatin_sf"/>
</dbReference>
<keyword evidence="1" id="KW-0646">Protease inhibitor</keyword>
<dbReference type="GeneID" id="111023773"/>
<dbReference type="AlphaFoldDB" id="A0A6J1DWG9"/>
<evidence type="ECO:0000313" key="5">
    <source>
        <dbReference type="Proteomes" id="UP000504603"/>
    </source>
</evidence>